<evidence type="ECO:0000313" key="4">
    <source>
        <dbReference type="Proteomes" id="UP000549457"/>
    </source>
</evidence>
<name>A0A840SU57_9RHOB</name>
<gene>
    <name evidence="3" type="ORF">HNP73_002628</name>
</gene>
<comment type="caution">
    <text evidence="3">The sequence shown here is derived from an EMBL/GenBank/DDBJ whole genome shotgun (WGS) entry which is preliminary data.</text>
</comment>
<proteinExistence type="predicted"/>
<protein>
    <recommendedName>
        <fullName evidence="2">Anti-sigma factor NepR domain-containing protein</fullName>
    </recommendedName>
</protein>
<feature type="domain" description="Anti-sigma factor NepR" evidence="2">
    <location>
        <begin position="26"/>
        <end position="57"/>
    </location>
</feature>
<evidence type="ECO:0000259" key="2">
    <source>
        <dbReference type="Pfam" id="PF18557"/>
    </source>
</evidence>
<dbReference type="RefSeq" id="WP_184149949.1">
    <property type="nucleotide sequence ID" value="NZ_JACHFM010000002.1"/>
</dbReference>
<reference evidence="3 4" key="1">
    <citation type="submission" date="2020-08" db="EMBL/GenBank/DDBJ databases">
        <title>Genomic Encyclopedia of Type Strains, Phase IV (KMG-IV): sequencing the most valuable type-strain genomes for metagenomic binning, comparative biology and taxonomic classification.</title>
        <authorList>
            <person name="Goeker M."/>
        </authorList>
    </citation>
    <scope>NUCLEOTIDE SEQUENCE [LARGE SCALE GENOMIC DNA]</scope>
    <source>
        <strain evidence="3 4">DSM 101730</strain>
    </source>
</reference>
<dbReference type="EMBL" id="JACHFM010000002">
    <property type="protein sequence ID" value="MBB5222692.1"/>
    <property type="molecule type" value="Genomic_DNA"/>
</dbReference>
<feature type="region of interest" description="Disordered" evidence="1">
    <location>
        <begin position="1"/>
        <end position="24"/>
    </location>
</feature>
<evidence type="ECO:0000313" key="3">
    <source>
        <dbReference type="EMBL" id="MBB5222692.1"/>
    </source>
</evidence>
<keyword evidence="4" id="KW-1185">Reference proteome</keyword>
<organism evidence="3 4">
    <name type="scientific">Amaricoccus macauensis</name>
    <dbReference type="NCBI Taxonomy" id="57001"/>
    <lineage>
        <taxon>Bacteria</taxon>
        <taxon>Pseudomonadati</taxon>
        <taxon>Pseudomonadota</taxon>
        <taxon>Alphaproteobacteria</taxon>
        <taxon>Rhodobacterales</taxon>
        <taxon>Paracoccaceae</taxon>
        <taxon>Amaricoccus</taxon>
    </lineage>
</organism>
<dbReference type="InterPro" id="IPR041649">
    <property type="entry name" value="NepR"/>
</dbReference>
<dbReference type="Proteomes" id="UP000549457">
    <property type="component" value="Unassembled WGS sequence"/>
</dbReference>
<accession>A0A840SU57</accession>
<evidence type="ECO:0000256" key="1">
    <source>
        <dbReference type="SAM" id="MobiDB-lite"/>
    </source>
</evidence>
<dbReference type="Pfam" id="PF18557">
    <property type="entry name" value="NepR"/>
    <property type="match status" value="1"/>
</dbReference>
<sequence length="66" mass="7082">MAGSDPEDGVAGRAGRHGNAGVRKHDWIARQLRRVYDEALDEDIPPDMMAILAKLDEPPSGRGDGA</sequence>
<dbReference type="AlphaFoldDB" id="A0A840SU57"/>